<proteinExistence type="predicted"/>
<keyword evidence="4 5" id="KW-0472">Membrane</keyword>
<dbReference type="InterPro" id="IPR017452">
    <property type="entry name" value="GPCR_Rhodpsn_7TM"/>
</dbReference>
<keyword evidence="2 5" id="KW-0812">Transmembrane</keyword>
<evidence type="ECO:0000256" key="3">
    <source>
        <dbReference type="ARBA" id="ARBA00022989"/>
    </source>
</evidence>
<feature type="transmembrane region" description="Helical" evidence="5">
    <location>
        <begin position="238"/>
        <end position="258"/>
    </location>
</feature>
<evidence type="ECO:0000256" key="4">
    <source>
        <dbReference type="ARBA" id="ARBA00023136"/>
    </source>
</evidence>
<dbReference type="SUPFAM" id="SSF81321">
    <property type="entry name" value="Family A G protein-coupled receptor-like"/>
    <property type="match status" value="1"/>
</dbReference>
<evidence type="ECO:0000256" key="1">
    <source>
        <dbReference type="ARBA" id="ARBA00004370"/>
    </source>
</evidence>
<dbReference type="InterPro" id="IPR047130">
    <property type="entry name" value="7TM_GPCR_Srsx_nematod"/>
</dbReference>
<evidence type="ECO:0000313" key="8">
    <source>
        <dbReference type="WBParaSite" id="Pan_g17686.t1"/>
    </source>
</evidence>
<dbReference type="Gene3D" id="1.20.1070.10">
    <property type="entry name" value="Rhodopsin 7-helix transmembrane proteins"/>
    <property type="match status" value="1"/>
</dbReference>
<feature type="transmembrane region" description="Helical" evidence="5">
    <location>
        <begin position="42"/>
        <end position="66"/>
    </location>
</feature>
<sequence>MEHKEVLFPIGIVFILALIGVLGNLFVAMAAWSLRTTSTCNYLIFAGTVMNVVHQSIHFVTTFVAFTGISTIPLDVCFIMQVLPFSCIIGTSVITLFIGIDRVIGFYFPFVYHKFSIPMYVAVVYVLTGGYALTFIILFFSTIEDMSKPVLCAPGSIITIDYAFYYLFTTAALYIVTTVLYMSIWFISYKHRKELPGYTKILKPITIIVALSLSGWLLNFLFSIIATSIDLNPEVAPLWGGITVNLAVASEFFVFYAHSTEYRKFFVKQMLKCVKKSSNSKTGITLY</sequence>
<keyword evidence="7" id="KW-1185">Reference proteome</keyword>
<evidence type="ECO:0000256" key="5">
    <source>
        <dbReference type="SAM" id="Phobius"/>
    </source>
</evidence>
<reference evidence="7" key="1">
    <citation type="journal article" date="2013" name="Genetics">
        <title>The draft genome and transcriptome of Panagrellus redivivus are shaped by the harsh demands of a free-living lifestyle.</title>
        <authorList>
            <person name="Srinivasan J."/>
            <person name="Dillman A.R."/>
            <person name="Macchietto M.G."/>
            <person name="Heikkinen L."/>
            <person name="Lakso M."/>
            <person name="Fracchia K.M."/>
            <person name="Antoshechkin I."/>
            <person name="Mortazavi A."/>
            <person name="Wong G."/>
            <person name="Sternberg P.W."/>
        </authorList>
    </citation>
    <scope>NUCLEOTIDE SEQUENCE [LARGE SCALE GENOMIC DNA]</scope>
    <source>
        <strain evidence="7">MT8872</strain>
    </source>
</reference>
<dbReference type="Pfam" id="PF10320">
    <property type="entry name" value="7TM_GPCR_Srsx"/>
    <property type="match status" value="1"/>
</dbReference>
<dbReference type="PROSITE" id="PS50262">
    <property type="entry name" value="G_PROTEIN_RECEP_F1_2"/>
    <property type="match status" value="1"/>
</dbReference>
<dbReference type="PANTHER" id="PTHR23360">
    <property type="entry name" value="G-PROTEIN COUPLED RECEPTORS FAMILY 1 PROFILE DOMAIN-CONTAINING PROTEIN-RELATED"/>
    <property type="match status" value="1"/>
</dbReference>
<feature type="transmembrane region" description="Helical" evidence="5">
    <location>
        <begin position="78"/>
        <end position="100"/>
    </location>
</feature>
<evidence type="ECO:0000313" key="7">
    <source>
        <dbReference type="Proteomes" id="UP000492821"/>
    </source>
</evidence>
<name>A0A7E4V888_PANRE</name>
<dbReference type="Proteomes" id="UP000492821">
    <property type="component" value="Unassembled WGS sequence"/>
</dbReference>
<evidence type="ECO:0000256" key="2">
    <source>
        <dbReference type="ARBA" id="ARBA00022692"/>
    </source>
</evidence>
<dbReference type="AlphaFoldDB" id="A0A7E4V888"/>
<organism evidence="7 8">
    <name type="scientific">Panagrellus redivivus</name>
    <name type="common">Microworm</name>
    <dbReference type="NCBI Taxonomy" id="6233"/>
    <lineage>
        <taxon>Eukaryota</taxon>
        <taxon>Metazoa</taxon>
        <taxon>Ecdysozoa</taxon>
        <taxon>Nematoda</taxon>
        <taxon>Chromadorea</taxon>
        <taxon>Rhabditida</taxon>
        <taxon>Tylenchina</taxon>
        <taxon>Panagrolaimomorpha</taxon>
        <taxon>Panagrolaimoidea</taxon>
        <taxon>Panagrolaimidae</taxon>
        <taxon>Panagrellus</taxon>
    </lineage>
</organism>
<feature type="transmembrane region" description="Helical" evidence="5">
    <location>
        <begin position="201"/>
        <end position="226"/>
    </location>
</feature>
<dbReference type="InterPro" id="IPR019424">
    <property type="entry name" value="7TM_GPCR_Srsx"/>
</dbReference>
<dbReference type="SMART" id="SM01381">
    <property type="entry name" value="7TM_GPCR_Srsx"/>
    <property type="match status" value="1"/>
</dbReference>
<evidence type="ECO:0000259" key="6">
    <source>
        <dbReference type="PROSITE" id="PS50262"/>
    </source>
</evidence>
<dbReference type="GO" id="GO:0016020">
    <property type="term" value="C:membrane"/>
    <property type="evidence" value="ECO:0007669"/>
    <property type="project" value="UniProtKB-SubCell"/>
</dbReference>
<protein>
    <submittedName>
        <fullName evidence="8">G_PROTEIN_RECEP_F1_2 domain-containing protein</fullName>
    </submittedName>
</protein>
<dbReference type="GO" id="GO:0004930">
    <property type="term" value="F:G protein-coupled receptor activity"/>
    <property type="evidence" value="ECO:0007669"/>
    <property type="project" value="InterPro"/>
</dbReference>
<accession>A0A7E4V888</accession>
<feature type="domain" description="G-protein coupled receptors family 1 profile" evidence="6">
    <location>
        <begin position="23"/>
        <end position="225"/>
    </location>
</feature>
<comment type="subcellular location">
    <subcellularLocation>
        <location evidence="1">Membrane</location>
    </subcellularLocation>
</comment>
<dbReference type="InterPro" id="IPR000276">
    <property type="entry name" value="GPCR_Rhodpsn"/>
</dbReference>
<reference evidence="8" key="2">
    <citation type="submission" date="2020-10" db="UniProtKB">
        <authorList>
            <consortium name="WormBaseParasite"/>
        </authorList>
    </citation>
    <scope>IDENTIFICATION</scope>
</reference>
<dbReference type="CDD" id="cd00637">
    <property type="entry name" value="7tm_classA_rhodopsin-like"/>
    <property type="match status" value="1"/>
</dbReference>
<feature type="transmembrane region" description="Helical" evidence="5">
    <location>
        <begin position="163"/>
        <end position="189"/>
    </location>
</feature>
<keyword evidence="3 5" id="KW-1133">Transmembrane helix</keyword>
<feature type="transmembrane region" description="Helical" evidence="5">
    <location>
        <begin position="6"/>
        <end position="30"/>
    </location>
</feature>
<dbReference type="PANTHER" id="PTHR23360:SF5">
    <property type="entry name" value="G-PROTEIN COUPLED RECEPTORS FAMILY 1 PROFILE DOMAIN-CONTAINING PROTEIN"/>
    <property type="match status" value="1"/>
</dbReference>
<dbReference type="WBParaSite" id="Pan_g17686.t1">
    <property type="protein sequence ID" value="Pan_g17686.t1"/>
    <property type="gene ID" value="Pan_g17686"/>
</dbReference>
<feature type="transmembrane region" description="Helical" evidence="5">
    <location>
        <begin position="120"/>
        <end position="143"/>
    </location>
</feature>